<reference evidence="2 3" key="1">
    <citation type="journal article" date="2019" name="Int. J. Syst. Evol. Microbiol.">
        <title>The Global Catalogue of Microorganisms (GCM) 10K type strain sequencing project: providing services to taxonomists for standard genome sequencing and annotation.</title>
        <authorList>
            <consortium name="The Broad Institute Genomics Platform"/>
            <consortium name="The Broad Institute Genome Sequencing Center for Infectious Disease"/>
            <person name="Wu L."/>
            <person name="Ma J."/>
        </authorList>
    </citation>
    <scope>NUCLEOTIDE SEQUENCE [LARGE SCALE GENOMIC DNA]</scope>
    <source>
        <strain evidence="2 3">CGMCC 1.3239</strain>
    </source>
</reference>
<name>A0ABD5SAP3_9EURY</name>
<dbReference type="InterPro" id="IPR009845">
    <property type="entry name" value="DUF1405"/>
</dbReference>
<keyword evidence="1" id="KW-0812">Transmembrane</keyword>
<evidence type="ECO:0000313" key="3">
    <source>
        <dbReference type="Proteomes" id="UP001596442"/>
    </source>
</evidence>
<feature type="transmembrane region" description="Helical" evidence="1">
    <location>
        <begin position="175"/>
        <end position="193"/>
    </location>
</feature>
<feature type="transmembrane region" description="Helical" evidence="1">
    <location>
        <begin position="72"/>
        <end position="96"/>
    </location>
</feature>
<feature type="transmembrane region" description="Helical" evidence="1">
    <location>
        <begin position="108"/>
        <end position="126"/>
    </location>
</feature>
<evidence type="ECO:0000313" key="2">
    <source>
        <dbReference type="EMBL" id="MFC6753534.1"/>
    </source>
</evidence>
<proteinExistence type="predicted"/>
<comment type="caution">
    <text evidence="2">The sequence shown here is derived from an EMBL/GenBank/DDBJ whole genome shotgun (WGS) entry which is preliminary data.</text>
</comment>
<dbReference type="EMBL" id="JBHSWW010000109">
    <property type="protein sequence ID" value="MFC6753534.1"/>
    <property type="molecule type" value="Genomic_DNA"/>
</dbReference>
<sequence length="238" mass="25627">MRRPLDPGRLRALGRLREPAVRRRVRNALAEELLGTTRSLAAVLALTALMFLIGVDYYAPTLGDVPTLLWPLYADSAVAVALGALSLATLLPTVGGGGRLAEVPTNRALAYLHTISFVWLVQFGLWPVVSLNLAFEAYVTASDAWIYYWGVLGTHLCFVGLALLFPAFGRTTRGALAVAFAIGVANVVVDYGFGYHPPLLYDPGPVLAGATFGIAVGSVWLADRSFRRLGDDPEKESR</sequence>
<evidence type="ECO:0000256" key="1">
    <source>
        <dbReference type="SAM" id="Phobius"/>
    </source>
</evidence>
<dbReference type="Pfam" id="PF07187">
    <property type="entry name" value="DUF1405"/>
    <property type="match status" value="1"/>
</dbReference>
<gene>
    <name evidence="2" type="ORF">ACFQEU_08665</name>
</gene>
<dbReference type="RefSeq" id="WP_379781230.1">
    <property type="nucleotide sequence ID" value="NZ_JBHSWW010000109.1"/>
</dbReference>
<keyword evidence="3" id="KW-1185">Reference proteome</keyword>
<feature type="transmembrane region" description="Helical" evidence="1">
    <location>
        <begin position="146"/>
        <end position="168"/>
    </location>
</feature>
<protein>
    <submittedName>
        <fullName evidence="2">DUF1405 domain-containing protein</fullName>
    </submittedName>
</protein>
<keyword evidence="1" id="KW-1133">Transmembrane helix</keyword>
<feature type="transmembrane region" description="Helical" evidence="1">
    <location>
        <begin position="205"/>
        <end position="222"/>
    </location>
</feature>
<organism evidence="2 3">
    <name type="scientific">Halorubrum tibetense</name>
    <dbReference type="NCBI Taxonomy" id="175631"/>
    <lineage>
        <taxon>Archaea</taxon>
        <taxon>Methanobacteriati</taxon>
        <taxon>Methanobacteriota</taxon>
        <taxon>Stenosarchaea group</taxon>
        <taxon>Halobacteria</taxon>
        <taxon>Halobacteriales</taxon>
        <taxon>Haloferacaceae</taxon>
        <taxon>Halorubrum</taxon>
    </lineage>
</organism>
<dbReference type="Proteomes" id="UP001596442">
    <property type="component" value="Unassembled WGS sequence"/>
</dbReference>
<accession>A0ABD5SAP3</accession>
<keyword evidence="1" id="KW-0472">Membrane</keyword>
<feature type="transmembrane region" description="Helical" evidence="1">
    <location>
        <begin position="40"/>
        <end position="60"/>
    </location>
</feature>
<dbReference type="AlphaFoldDB" id="A0ABD5SAP3"/>